<dbReference type="Proteomes" id="UP000078459">
    <property type="component" value="Unassembled WGS sequence"/>
</dbReference>
<dbReference type="AlphaFoldDB" id="A0A179DFJ8"/>
<sequence>MVKELIINSAPSGVTIALLQDKQLVEINKEQINNSYAVGDIYLGRIKKIMAGLNAAFVDVGYEKDAFLHYLDLGPQVQSLQKLTKQVRGNAYKNHLLDNFEKETDIDKSGKISSILTKGQFLPVQISKEPISTKGPRLSADLSIAGRFVVLVPFSDVISISKKIRSNTERTRLKKIVEGIKPANFGVIIRTVSEQKGVAEIQKDLLDLISKWESFMKKLPTTDPSKKILGEMGRASTILRDILNDEFTNIYVDDNSIYEEIKSYVHEISPELEKIVKHYKGKEPIFEHFGIEKQIKGSFGRTVNLAGGAYLVVEHTEALHVIDVNSGNRTASPENQEENAFMVNKEAAKEIARQLRLRDMGGIVVVDFIDMHKAPNRKDLFDYLRSEMNYDRAKHTILPPSKFGLVQITRQRVRPEMNIVTNEKCPSCDGTGEIKASVVLYDEIASNLDYILNEQAEKGITLCVHPYIAAYIKKGFVSQQMKWFFKYNQWIKVKEVPSYHLTEFHFLSAKDEEIKL</sequence>
<feature type="domain" description="S1 motif" evidence="6">
    <location>
        <begin position="37"/>
        <end position="141"/>
    </location>
</feature>
<dbReference type="PANTHER" id="PTHR30001">
    <property type="entry name" value="RIBONUCLEASE"/>
    <property type="match status" value="1"/>
</dbReference>
<dbReference type="PANTHER" id="PTHR30001:SF0">
    <property type="entry name" value="RIBONUCLEASE G"/>
    <property type="match status" value="1"/>
</dbReference>
<keyword evidence="4" id="KW-0460">Magnesium</keyword>
<dbReference type="NCBIfam" id="TIGR00757">
    <property type="entry name" value="RNaseEG"/>
    <property type="match status" value="1"/>
</dbReference>
<dbReference type="RefSeq" id="WP_068822813.1">
    <property type="nucleotide sequence ID" value="NZ_LWHJ01000028.1"/>
</dbReference>
<dbReference type="GO" id="GO:0005737">
    <property type="term" value="C:cytoplasm"/>
    <property type="evidence" value="ECO:0007669"/>
    <property type="project" value="TreeGrafter"/>
</dbReference>
<dbReference type="SMART" id="SM00316">
    <property type="entry name" value="S1"/>
    <property type="match status" value="1"/>
</dbReference>
<dbReference type="GO" id="GO:0003723">
    <property type="term" value="F:RNA binding"/>
    <property type="evidence" value="ECO:0007669"/>
    <property type="project" value="UniProtKB-KW"/>
</dbReference>
<dbReference type="GO" id="GO:0004540">
    <property type="term" value="F:RNA nuclease activity"/>
    <property type="evidence" value="ECO:0007669"/>
    <property type="project" value="InterPro"/>
</dbReference>
<dbReference type="Gene3D" id="2.40.50.140">
    <property type="entry name" value="Nucleic acid-binding proteins"/>
    <property type="match status" value="1"/>
</dbReference>
<dbReference type="InterPro" id="IPR012340">
    <property type="entry name" value="NA-bd_OB-fold"/>
</dbReference>
<evidence type="ECO:0000256" key="3">
    <source>
        <dbReference type="ARBA" id="ARBA00022801"/>
    </source>
</evidence>
<dbReference type="SUPFAM" id="SSF50249">
    <property type="entry name" value="Nucleic acid-binding proteins"/>
    <property type="match status" value="1"/>
</dbReference>
<reference evidence="7 8" key="1">
    <citation type="submission" date="2016-04" db="EMBL/GenBank/DDBJ databases">
        <authorList>
            <person name="Evans L.H."/>
            <person name="Alamgir A."/>
            <person name="Owens N."/>
            <person name="Weber N.D."/>
            <person name="Virtaneva K."/>
            <person name="Barbian K."/>
            <person name="Babar A."/>
            <person name="Rosenke K."/>
        </authorList>
    </citation>
    <scope>NUCLEOTIDE SEQUENCE [LARGE SCALE GENOMIC DNA]</scope>
    <source>
        <strain evidence="7 8">CCM 8644</strain>
    </source>
</reference>
<dbReference type="InterPro" id="IPR004659">
    <property type="entry name" value="RNase_E/G"/>
</dbReference>
<keyword evidence="2" id="KW-0479">Metal-binding</keyword>
<dbReference type="CDD" id="cd04453">
    <property type="entry name" value="S1_RNase_E"/>
    <property type="match status" value="1"/>
</dbReference>
<proteinExistence type="predicted"/>
<keyword evidence="5" id="KW-0694">RNA-binding</keyword>
<dbReference type="GO" id="GO:0046872">
    <property type="term" value="F:metal ion binding"/>
    <property type="evidence" value="ECO:0007669"/>
    <property type="project" value="UniProtKB-KW"/>
</dbReference>
<dbReference type="GO" id="GO:0006364">
    <property type="term" value="P:rRNA processing"/>
    <property type="evidence" value="ECO:0007669"/>
    <property type="project" value="TreeGrafter"/>
</dbReference>
<keyword evidence="3" id="KW-0378">Hydrolase</keyword>
<dbReference type="InterPro" id="IPR003029">
    <property type="entry name" value="S1_domain"/>
</dbReference>
<dbReference type="GO" id="GO:0016787">
    <property type="term" value="F:hydrolase activity"/>
    <property type="evidence" value="ECO:0007669"/>
    <property type="project" value="UniProtKB-KW"/>
</dbReference>
<dbReference type="EMBL" id="LWHJ01000028">
    <property type="protein sequence ID" value="OAQ39289.1"/>
    <property type="molecule type" value="Genomic_DNA"/>
</dbReference>
<protein>
    <submittedName>
        <fullName evidence="7">Ribonuclease G</fullName>
    </submittedName>
</protein>
<evidence type="ECO:0000256" key="4">
    <source>
        <dbReference type="ARBA" id="ARBA00022842"/>
    </source>
</evidence>
<evidence type="ECO:0000256" key="5">
    <source>
        <dbReference type="ARBA" id="ARBA00022884"/>
    </source>
</evidence>
<dbReference type="InterPro" id="IPR019307">
    <property type="entry name" value="RNA-bd_AU-1/RNase_E/G"/>
</dbReference>
<evidence type="ECO:0000256" key="1">
    <source>
        <dbReference type="ARBA" id="ARBA00001946"/>
    </source>
</evidence>
<accession>A0A179DFJ8</accession>
<reference evidence="7 8" key="2">
    <citation type="submission" date="2016-06" db="EMBL/GenBank/DDBJ databases">
        <title>Pedobacter psychrophilus sp. nov., isolated from Antarctic fragmentary rock.</title>
        <authorList>
            <person name="Svec P."/>
        </authorList>
    </citation>
    <scope>NUCLEOTIDE SEQUENCE [LARGE SCALE GENOMIC DNA]</scope>
    <source>
        <strain evidence="7 8">CCM 8644</strain>
    </source>
</reference>
<evidence type="ECO:0000256" key="2">
    <source>
        <dbReference type="ARBA" id="ARBA00022723"/>
    </source>
</evidence>
<organism evidence="7 8">
    <name type="scientific">Pedobacter psychrophilus</name>
    <dbReference type="NCBI Taxonomy" id="1826909"/>
    <lineage>
        <taxon>Bacteria</taxon>
        <taxon>Pseudomonadati</taxon>
        <taxon>Bacteroidota</taxon>
        <taxon>Sphingobacteriia</taxon>
        <taxon>Sphingobacteriales</taxon>
        <taxon>Sphingobacteriaceae</taxon>
        <taxon>Pedobacter</taxon>
    </lineage>
</organism>
<keyword evidence="8" id="KW-1185">Reference proteome</keyword>
<gene>
    <name evidence="7" type="ORF">A5893_11525</name>
</gene>
<dbReference type="STRING" id="1826909.A5893_11525"/>
<evidence type="ECO:0000313" key="7">
    <source>
        <dbReference type="EMBL" id="OAQ39289.1"/>
    </source>
</evidence>
<evidence type="ECO:0000259" key="6">
    <source>
        <dbReference type="SMART" id="SM00316"/>
    </source>
</evidence>
<comment type="caution">
    <text evidence="7">The sequence shown here is derived from an EMBL/GenBank/DDBJ whole genome shotgun (WGS) entry which is preliminary data.</text>
</comment>
<dbReference type="OrthoDB" id="9804278at2"/>
<dbReference type="Pfam" id="PF10150">
    <property type="entry name" value="RNase_E_G"/>
    <property type="match status" value="1"/>
</dbReference>
<comment type="cofactor">
    <cofactor evidence="1">
        <name>Mg(2+)</name>
        <dbReference type="ChEBI" id="CHEBI:18420"/>
    </cofactor>
</comment>
<evidence type="ECO:0000313" key="8">
    <source>
        <dbReference type="Proteomes" id="UP000078459"/>
    </source>
</evidence>
<name>A0A179DFJ8_9SPHI</name>